<sequence length="293" mass="33110">MHSNLGGSFSSFTKFKELPPELRIKIWQQAMPGPRIIIVESPFTKTWNQMSRSLEDSLSRASTKDILEATWRTRTKTPTLLHVSAESRHEALKRYQPSLGVGTAQPRIYIDFRRDTPFFGHAELRPECSKLWASTKDLENVRQLAIVPEGAWRVIQWQTVGLKALKKIIFVHGVDESSSGPQQQLVEDTQDDFLESAVDTVTQELQPLEAADTEAAVAAVESGWVERGQREESVRDIETSLESAMARHKLDPIKKRMLAAREELDVLMQVLPTQWYEEPAVSTAVFREGPGNS</sequence>
<proteinExistence type="predicted"/>
<dbReference type="Pfam" id="PF20150">
    <property type="entry name" value="2EXR"/>
    <property type="match status" value="1"/>
</dbReference>
<dbReference type="PANTHER" id="PTHR35910">
    <property type="entry name" value="2EXR DOMAIN-CONTAINING PROTEIN"/>
    <property type="match status" value="1"/>
</dbReference>
<organism evidence="2 3">
    <name type="scientific">Diatrype stigma</name>
    <dbReference type="NCBI Taxonomy" id="117547"/>
    <lineage>
        <taxon>Eukaryota</taxon>
        <taxon>Fungi</taxon>
        <taxon>Dikarya</taxon>
        <taxon>Ascomycota</taxon>
        <taxon>Pezizomycotina</taxon>
        <taxon>Sordariomycetes</taxon>
        <taxon>Xylariomycetidae</taxon>
        <taxon>Xylariales</taxon>
        <taxon>Diatrypaceae</taxon>
        <taxon>Diatrype</taxon>
    </lineage>
</organism>
<protein>
    <recommendedName>
        <fullName evidence="1">2EXR domain-containing protein</fullName>
    </recommendedName>
</protein>
<dbReference type="AlphaFoldDB" id="A0AAN9YNU2"/>
<feature type="domain" description="2EXR" evidence="1">
    <location>
        <begin position="12"/>
        <end position="116"/>
    </location>
</feature>
<evidence type="ECO:0000259" key="1">
    <source>
        <dbReference type="Pfam" id="PF20150"/>
    </source>
</evidence>
<reference evidence="2 3" key="1">
    <citation type="submission" date="2024-02" db="EMBL/GenBank/DDBJ databases">
        <title>De novo assembly and annotation of 12 fungi associated with fruit tree decline syndrome in Ontario, Canada.</title>
        <authorList>
            <person name="Sulman M."/>
            <person name="Ellouze W."/>
            <person name="Ilyukhin E."/>
        </authorList>
    </citation>
    <scope>NUCLEOTIDE SEQUENCE [LARGE SCALE GENOMIC DNA]</scope>
    <source>
        <strain evidence="2 3">M11/M66-122</strain>
    </source>
</reference>
<accession>A0AAN9YNU2</accession>
<comment type="caution">
    <text evidence="2">The sequence shown here is derived from an EMBL/GenBank/DDBJ whole genome shotgun (WGS) entry which is preliminary data.</text>
</comment>
<evidence type="ECO:0000313" key="2">
    <source>
        <dbReference type="EMBL" id="KAK7751266.1"/>
    </source>
</evidence>
<dbReference type="Proteomes" id="UP001320420">
    <property type="component" value="Unassembled WGS sequence"/>
</dbReference>
<keyword evidence="3" id="KW-1185">Reference proteome</keyword>
<dbReference type="EMBL" id="JAKJXP020000052">
    <property type="protein sequence ID" value="KAK7751266.1"/>
    <property type="molecule type" value="Genomic_DNA"/>
</dbReference>
<dbReference type="InterPro" id="IPR045518">
    <property type="entry name" value="2EXR"/>
</dbReference>
<name>A0AAN9YNU2_9PEZI</name>
<dbReference type="PANTHER" id="PTHR35910:SF6">
    <property type="entry name" value="2EXR DOMAIN-CONTAINING PROTEIN"/>
    <property type="match status" value="1"/>
</dbReference>
<gene>
    <name evidence="2" type="ORF">SLS62_006811</name>
</gene>
<evidence type="ECO:0000313" key="3">
    <source>
        <dbReference type="Proteomes" id="UP001320420"/>
    </source>
</evidence>